<comment type="caution">
    <text evidence="1">The sequence shown here is derived from an EMBL/GenBank/DDBJ whole genome shotgun (WGS) entry which is preliminary data.</text>
</comment>
<evidence type="ECO:0000313" key="2">
    <source>
        <dbReference type="Proteomes" id="UP000284021"/>
    </source>
</evidence>
<name>A0A418XEZ2_9PSED</name>
<proteinExistence type="predicted"/>
<protein>
    <submittedName>
        <fullName evidence="1">Uncharacterized protein</fullName>
    </submittedName>
</protein>
<dbReference type="AlphaFoldDB" id="A0A418XEZ2"/>
<accession>A0A418XEZ2</accession>
<keyword evidence="2" id="KW-1185">Reference proteome</keyword>
<sequence>MKHSIEVDEYQLEVEITSVIDTPPDSSSWASPDDYYGCRELEFSVVSGVIYDEDGNTADLGRNGCAAVAELHAELIEELLWRVVDAQKENAAFDRAEARAEKWRAA</sequence>
<reference evidence="1 2" key="1">
    <citation type="submission" date="2018-09" db="EMBL/GenBank/DDBJ databases">
        <authorList>
            <person name="Zhu H."/>
        </authorList>
    </citation>
    <scope>NUCLEOTIDE SEQUENCE [LARGE SCALE GENOMIC DNA]</scope>
    <source>
        <strain evidence="1 2">K1S02-6</strain>
    </source>
</reference>
<dbReference type="RefSeq" id="WP_119955092.1">
    <property type="nucleotide sequence ID" value="NZ_QYUR01000003.1"/>
</dbReference>
<organism evidence="1 2">
    <name type="scientific">Pseudomonas cavernicola</name>
    <dbReference type="NCBI Taxonomy" id="2320866"/>
    <lineage>
        <taxon>Bacteria</taxon>
        <taxon>Pseudomonadati</taxon>
        <taxon>Pseudomonadota</taxon>
        <taxon>Gammaproteobacteria</taxon>
        <taxon>Pseudomonadales</taxon>
        <taxon>Pseudomonadaceae</taxon>
        <taxon>Pseudomonas</taxon>
    </lineage>
</organism>
<evidence type="ECO:0000313" key="1">
    <source>
        <dbReference type="EMBL" id="RJG10960.1"/>
    </source>
</evidence>
<dbReference type="Proteomes" id="UP000284021">
    <property type="component" value="Unassembled WGS sequence"/>
</dbReference>
<gene>
    <name evidence="1" type="ORF">D3879_14880</name>
</gene>
<dbReference type="OrthoDB" id="6890537at2"/>
<dbReference type="EMBL" id="QYUR01000003">
    <property type="protein sequence ID" value="RJG10960.1"/>
    <property type="molecule type" value="Genomic_DNA"/>
</dbReference>